<evidence type="ECO:0000256" key="7">
    <source>
        <dbReference type="PROSITE-ProRule" id="PRU01343"/>
    </source>
</evidence>
<evidence type="ECO:0000313" key="10">
    <source>
        <dbReference type="Proteomes" id="UP000729402"/>
    </source>
</evidence>
<dbReference type="Pfam" id="PF00929">
    <property type="entry name" value="RNase_T"/>
    <property type="match status" value="1"/>
</dbReference>
<protein>
    <recommendedName>
        <fullName evidence="8">GRF-type domain-containing protein</fullName>
    </recommendedName>
</protein>
<dbReference type="GO" id="GO:0000175">
    <property type="term" value="F:3'-5'-RNA exonuclease activity"/>
    <property type="evidence" value="ECO:0007669"/>
    <property type="project" value="InterPro"/>
</dbReference>
<evidence type="ECO:0000256" key="6">
    <source>
        <dbReference type="ARBA" id="ARBA00022839"/>
    </source>
</evidence>
<dbReference type="SMART" id="SM00479">
    <property type="entry name" value="EXOIII"/>
    <property type="match status" value="1"/>
</dbReference>
<dbReference type="InterPro" id="IPR013520">
    <property type="entry name" value="Ribonucl_H"/>
</dbReference>
<keyword evidence="2" id="KW-0479">Metal-binding</keyword>
<evidence type="ECO:0000259" key="8">
    <source>
        <dbReference type="PROSITE" id="PS51999"/>
    </source>
</evidence>
<reference evidence="9" key="2">
    <citation type="submission" date="2021-02" db="EMBL/GenBank/DDBJ databases">
        <authorList>
            <person name="Kimball J.A."/>
            <person name="Haas M.W."/>
            <person name="Macchietto M."/>
            <person name="Kono T."/>
            <person name="Duquette J."/>
            <person name="Shao M."/>
        </authorList>
    </citation>
    <scope>NUCLEOTIDE SEQUENCE</scope>
    <source>
        <tissue evidence="9">Fresh leaf tissue</tissue>
    </source>
</reference>
<dbReference type="Proteomes" id="UP000729402">
    <property type="component" value="Unassembled WGS sequence"/>
</dbReference>
<comment type="caution">
    <text evidence="9">The sequence shown here is derived from an EMBL/GenBank/DDBJ whole genome shotgun (WGS) entry which is preliminary data.</text>
</comment>
<organism evidence="9 10">
    <name type="scientific">Zizania palustris</name>
    <name type="common">Northern wild rice</name>
    <dbReference type="NCBI Taxonomy" id="103762"/>
    <lineage>
        <taxon>Eukaryota</taxon>
        <taxon>Viridiplantae</taxon>
        <taxon>Streptophyta</taxon>
        <taxon>Embryophyta</taxon>
        <taxon>Tracheophyta</taxon>
        <taxon>Spermatophyta</taxon>
        <taxon>Magnoliopsida</taxon>
        <taxon>Liliopsida</taxon>
        <taxon>Poales</taxon>
        <taxon>Poaceae</taxon>
        <taxon>BOP clade</taxon>
        <taxon>Oryzoideae</taxon>
        <taxon>Oryzeae</taxon>
        <taxon>Zizaniinae</taxon>
        <taxon>Zizania</taxon>
    </lineage>
</organism>
<feature type="domain" description="GRF-type" evidence="8">
    <location>
        <begin position="249"/>
        <end position="294"/>
    </location>
</feature>
<keyword evidence="6" id="KW-0269">Exonuclease</keyword>
<dbReference type="EMBL" id="JAAALK010000288">
    <property type="protein sequence ID" value="KAG8056176.1"/>
    <property type="molecule type" value="Genomic_DNA"/>
</dbReference>
<dbReference type="OrthoDB" id="438618at2759"/>
<accession>A0A8J5VE07</accession>
<evidence type="ECO:0000313" key="9">
    <source>
        <dbReference type="EMBL" id="KAG8056176.1"/>
    </source>
</evidence>
<reference evidence="9" key="1">
    <citation type="journal article" date="2021" name="bioRxiv">
        <title>Whole Genome Assembly and Annotation of Northern Wild Rice, Zizania palustris L., Supports a Whole Genome Duplication in the Zizania Genus.</title>
        <authorList>
            <person name="Haas M."/>
            <person name="Kono T."/>
            <person name="Macchietto M."/>
            <person name="Millas R."/>
            <person name="McGilp L."/>
            <person name="Shao M."/>
            <person name="Duquette J."/>
            <person name="Hirsch C.N."/>
            <person name="Kimball J."/>
        </authorList>
    </citation>
    <scope>NUCLEOTIDE SEQUENCE</scope>
    <source>
        <tissue evidence="9">Fresh leaf tissue</tissue>
    </source>
</reference>
<evidence type="ECO:0000256" key="1">
    <source>
        <dbReference type="ARBA" id="ARBA00022722"/>
    </source>
</evidence>
<gene>
    <name evidence="9" type="ORF">GUJ93_ZPchr0001g30148</name>
</gene>
<sequence length="297" mass="32676">MFASAQFPRADLAPPQRAGAAQEFDLFVVIDFEATCEKEKRIYPQEIIEFPAVLVDAATGRIESTFRTYVRPRHHPRLTDFCRELTGISQDDVDGGVSLAEALVKHDWWLRVAGANKGGDRRFAVVTWGDWDCGTMLESECRFKGITKPRYFDRWINLRKPFEAAFGGGGRSKLQDAVRAAGLQWTGRLHCGLDDAYNTALLLVEIMRRGTTLSITGSLAAAPPESAPQKHKDEEPPRQLIPCSGAVCCYCGVLGRGGVVTVPGPTQGRRFYCCGNWTAAAGPACPFFVWAMLGCRA</sequence>
<dbReference type="PANTHER" id="PTHR23044:SF61">
    <property type="entry name" value="3'-5' EXORIBONUCLEASE 1-RELATED"/>
    <property type="match status" value="1"/>
</dbReference>
<keyword evidence="4" id="KW-0378">Hydrolase</keyword>
<dbReference type="InterPro" id="IPR010666">
    <property type="entry name" value="Znf_GRF"/>
</dbReference>
<keyword evidence="3 7" id="KW-0863">Zinc-finger</keyword>
<name>A0A8J5VE07_ZIZPA</name>
<dbReference type="PANTHER" id="PTHR23044">
    <property type="entry name" value="3'-5' EXONUCLEASE ERI1-RELATED"/>
    <property type="match status" value="1"/>
</dbReference>
<dbReference type="InterPro" id="IPR051274">
    <property type="entry name" value="3-5_Exoribonuclease"/>
</dbReference>
<evidence type="ECO:0000256" key="2">
    <source>
        <dbReference type="ARBA" id="ARBA00022723"/>
    </source>
</evidence>
<keyword evidence="5" id="KW-0862">Zinc</keyword>
<evidence type="ECO:0000256" key="3">
    <source>
        <dbReference type="ARBA" id="ARBA00022771"/>
    </source>
</evidence>
<evidence type="ECO:0000256" key="5">
    <source>
        <dbReference type="ARBA" id="ARBA00022833"/>
    </source>
</evidence>
<proteinExistence type="predicted"/>
<evidence type="ECO:0000256" key="4">
    <source>
        <dbReference type="ARBA" id="ARBA00022801"/>
    </source>
</evidence>
<keyword evidence="1" id="KW-0540">Nuclease</keyword>
<dbReference type="PROSITE" id="PS51999">
    <property type="entry name" value="ZF_GRF"/>
    <property type="match status" value="1"/>
</dbReference>
<dbReference type="GO" id="GO:0008270">
    <property type="term" value="F:zinc ion binding"/>
    <property type="evidence" value="ECO:0007669"/>
    <property type="project" value="UniProtKB-KW"/>
</dbReference>
<dbReference type="AlphaFoldDB" id="A0A8J5VE07"/>
<keyword evidence="10" id="KW-1185">Reference proteome</keyword>
<dbReference type="InterPro" id="IPR047201">
    <property type="entry name" value="ERI-1_3'hExo-like"/>
</dbReference>
<dbReference type="CDD" id="cd06133">
    <property type="entry name" value="ERI-1_3'hExo_like"/>
    <property type="match status" value="1"/>
</dbReference>